<evidence type="ECO:0000256" key="8">
    <source>
        <dbReference type="ARBA" id="ARBA00023136"/>
    </source>
</evidence>
<dbReference type="PANTHER" id="PTHR42781:SF4">
    <property type="entry name" value="SPERMIDINE_PUTRESCINE IMPORT ATP-BINDING PROTEIN POTA"/>
    <property type="match status" value="1"/>
</dbReference>
<name>A0A3G6J327_9CORY</name>
<dbReference type="InterPro" id="IPR027417">
    <property type="entry name" value="P-loop_NTPase"/>
</dbReference>
<evidence type="ECO:0000313" key="10">
    <source>
        <dbReference type="EMBL" id="AZA12471.1"/>
    </source>
</evidence>
<dbReference type="SUPFAM" id="SSF52540">
    <property type="entry name" value="P-loop containing nucleoside triphosphate hydrolases"/>
    <property type="match status" value="1"/>
</dbReference>
<accession>A0A3G6J327</accession>
<dbReference type="InterPro" id="IPR003593">
    <property type="entry name" value="AAA+_ATPase"/>
</dbReference>
<protein>
    <submittedName>
        <fullName evidence="10">Sulfate/thiosulfate import ATP-binding protein CysA</fullName>
        <ecNumber evidence="10">3.6.3.25</ecNumber>
    </submittedName>
</protein>
<dbReference type="InterPro" id="IPR050093">
    <property type="entry name" value="ABC_SmlMolc_Importer"/>
</dbReference>
<evidence type="ECO:0000256" key="5">
    <source>
        <dbReference type="ARBA" id="ARBA00022840"/>
    </source>
</evidence>
<keyword evidence="3" id="KW-0410">Iron transport</keyword>
<keyword evidence="7" id="KW-0406">Ion transport</keyword>
<evidence type="ECO:0000256" key="1">
    <source>
        <dbReference type="ARBA" id="ARBA00022448"/>
    </source>
</evidence>
<proteinExistence type="predicted"/>
<dbReference type="InterPro" id="IPR003439">
    <property type="entry name" value="ABC_transporter-like_ATP-bd"/>
</dbReference>
<dbReference type="AlphaFoldDB" id="A0A3G6J327"/>
<keyword evidence="2" id="KW-1003">Cell membrane</keyword>
<dbReference type="PROSITE" id="PS00211">
    <property type="entry name" value="ABC_TRANSPORTER_1"/>
    <property type="match status" value="1"/>
</dbReference>
<dbReference type="PROSITE" id="PS50893">
    <property type="entry name" value="ABC_TRANSPORTER_2"/>
    <property type="match status" value="1"/>
</dbReference>
<keyword evidence="11" id="KW-1185">Reference proteome</keyword>
<evidence type="ECO:0000256" key="2">
    <source>
        <dbReference type="ARBA" id="ARBA00022475"/>
    </source>
</evidence>
<evidence type="ECO:0000313" key="11">
    <source>
        <dbReference type="Proteomes" id="UP000269019"/>
    </source>
</evidence>
<dbReference type="InterPro" id="IPR017871">
    <property type="entry name" value="ABC_transporter-like_CS"/>
</dbReference>
<keyword evidence="1" id="KW-0813">Transport</keyword>
<dbReference type="GO" id="GO:0016887">
    <property type="term" value="F:ATP hydrolysis activity"/>
    <property type="evidence" value="ECO:0007669"/>
    <property type="project" value="InterPro"/>
</dbReference>
<keyword evidence="10" id="KW-0378">Hydrolase</keyword>
<evidence type="ECO:0000256" key="6">
    <source>
        <dbReference type="ARBA" id="ARBA00023004"/>
    </source>
</evidence>
<dbReference type="GO" id="GO:0016020">
    <property type="term" value="C:membrane"/>
    <property type="evidence" value="ECO:0007669"/>
    <property type="project" value="InterPro"/>
</dbReference>
<dbReference type="RefSeq" id="WP_123925601.1">
    <property type="nucleotide sequence ID" value="NZ_CP033896.1"/>
</dbReference>
<gene>
    <name evidence="10" type="primary">cysA</name>
    <name evidence="10" type="ORF">CCHOA_00195</name>
</gene>
<dbReference type="OrthoDB" id="8773773at2"/>
<dbReference type="KEGG" id="ccho:CCHOA_00195"/>
<dbReference type="GO" id="GO:0005524">
    <property type="term" value="F:ATP binding"/>
    <property type="evidence" value="ECO:0007669"/>
    <property type="project" value="UniProtKB-KW"/>
</dbReference>
<keyword evidence="6" id="KW-0408">Iron</keyword>
<evidence type="ECO:0000259" key="9">
    <source>
        <dbReference type="PROSITE" id="PS50893"/>
    </source>
</evidence>
<reference evidence="10 11" key="1">
    <citation type="submission" date="2018-11" db="EMBL/GenBank/DDBJ databases">
        <authorList>
            <person name="Kleinhagauer T."/>
            <person name="Glaeser S.P."/>
            <person name="Spergser J."/>
            <person name="Ruckert C."/>
            <person name="Kaempfer P."/>
            <person name="Busse H.-J."/>
        </authorList>
    </citation>
    <scope>NUCLEOTIDE SEQUENCE [LARGE SCALE GENOMIC DNA]</scope>
    <source>
        <strain evidence="10 11">200CH</strain>
    </source>
</reference>
<dbReference type="Gene3D" id="3.40.50.300">
    <property type="entry name" value="P-loop containing nucleotide triphosphate hydrolases"/>
    <property type="match status" value="1"/>
</dbReference>
<evidence type="ECO:0000256" key="7">
    <source>
        <dbReference type="ARBA" id="ARBA00023065"/>
    </source>
</evidence>
<dbReference type="CDD" id="cd03259">
    <property type="entry name" value="ABC_Carb_Solutes_like"/>
    <property type="match status" value="1"/>
</dbReference>
<dbReference type="Pfam" id="PF00005">
    <property type="entry name" value="ABC_tran"/>
    <property type="match status" value="1"/>
</dbReference>
<dbReference type="EMBL" id="CP033896">
    <property type="protein sequence ID" value="AZA12471.1"/>
    <property type="molecule type" value="Genomic_DNA"/>
</dbReference>
<keyword evidence="4" id="KW-0547">Nucleotide-binding</keyword>
<organism evidence="10 11">
    <name type="scientific">Corynebacterium choanae</name>
    <dbReference type="NCBI Taxonomy" id="1862358"/>
    <lineage>
        <taxon>Bacteria</taxon>
        <taxon>Bacillati</taxon>
        <taxon>Actinomycetota</taxon>
        <taxon>Actinomycetes</taxon>
        <taxon>Mycobacteriales</taxon>
        <taxon>Corynebacteriaceae</taxon>
        <taxon>Corynebacterium</taxon>
    </lineage>
</organism>
<feature type="domain" description="ABC transporter" evidence="9">
    <location>
        <begin position="4"/>
        <end position="219"/>
    </location>
</feature>
<dbReference type="PANTHER" id="PTHR42781">
    <property type="entry name" value="SPERMIDINE/PUTRESCINE IMPORT ATP-BINDING PROTEIN POTA"/>
    <property type="match status" value="1"/>
</dbReference>
<dbReference type="GO" id="GO:0015408">
    <property type="term" value="F:ABC-type ferric iron transporter activity"/>
    <property type="evidence" value="ECO:0007669"/>
    <property type="project" value="InterPro"/>
</dbReference>
<sequence length="219" mass="23369">MTDIVVSGITFAYPGSTSPQLAGFSLTAPAGQCTALLGPSGCAKTTVLRLIAGLERPQQGSITIGGTTMVDEHHFIAPERRKVGFIFQDYALFPHMTVAANVGYGLRKVNKRTKQVVVRDTLELVGLAGMDDRYPHQLSGGQQQRVALARALAPAPDVLLFDEPFSNLDADLRAQVRADIRSLIEDAGVTAMLVTHDMADAEVLADTTITMHPPAATNS</sequence>
<keyword evidence="8" id="KW-0472">Membrane</keyword>
<evidence type="ECO:0000256" key="3">
    <source>
        <dbReference type="ARBA" id="ARBA00022496"/>
    </source>
</evidence>
<keyword evidence="5 10" id="KW-0067">ATP-binding</keyword>
<evidence type="ECO:0000256" key="4">
    <source>
        <dbReference type="ARBA" id="ARBA00022741"/>
    </source>
</evidence>
<dbReference type="SMART" id="SM00382">
    <property type="entry name" value="AAA"/>
    <property type="match status" value="1"/>
</dbReference>
<dbReference type="InterPro" id="IPR015853">
    <property type="entry name" value="ABC_transpr_FbpC"/>
</dbReference>
<dbReference type="EC" id="3.6.3.25" evidence="10"/>
<dbReference type="Proteomes" id="UP000269019">
    <property type="component" value="Chromosome"/>
</dbReference>